<proteinExistence type="predicted"/>
<sequence>MNELRDKWNKITESDIVMLELTLIFLIFQEPKFIRHMPNSLREIPD</sequence>
<protein>
    <submittedName>
        <fullName evidence="1">Uncharacterized protein</fullName>
    </submittedName>
</protein>
<gene>
    <name evidence="1" type="ordered locus">Nhal_3482</name>
</gene>
<name>D5C1F5_NITHN</name>
<dbReference type="AlphaFoldDB" id="D5C1F5"/>
<dbReference type="KEGG" id="nhl:Nhal_3482"/>
<dbReference type="Proteomes" id="UP000001844">
    <property type="component" value="Chromosome"/>
</dbReference>
<reference evidence="2" key="1">
    <citation type="submission" date="2010-04" db="EMBL/GenBank/DDBJ databases">
        <title>Complete genome sequence of Nitrosococcus halophilus Nc4, a salt-adapted, aerobic obligate ammonia-oxidizing sulfur purple bacterium.</title>
        <authorList>
            <consortium name="US DOE Joint Genome Institute"/>
            <person name="Campbell M.A."/>
            <person name="Malfatti S.A."/>
            <person name="Chain P.S.G."/>
            <person name="Heidelberg J.F."/>
            <person name="Ward B.B."/>
            <person name="Klotz M.G."/>
        </authorList>
    </citation>
    <scope>NUCLEOTIDE SEQUENCE [LARGE SCALE GENOMIC DNA]</scope>
    <source>
        <strain evidence="2">Nc4</strain>
    </source>
</reference>
<keyword evidence="2" id="KW-1185">Reference proteome</keyword>
<organism evidence="1 2">
    <name type="scientific">Nitrosococcus halophilus (strain Nc4)</name>
    <dbReference type="NCBI Taxonomy" id="472759"/>
    <lineage>
        <taxon>Bacteria</taxon>
        <taxon>Pseudomonadati</taxon>
        <taxon>Pseudomonadota</taxon>
        <taxon>Gammaproteobacteria</taxon>
        <taxon>Chromatiales</taxon>
        <taxon>Chromatiaceae</taxon>
        <taxon>Nitrosococcus</taxon>
    </lineage>
</organism>
<accession>D5C1F5</accession>
<dbReference type="HOGENOM" id="CLU_3186371_0_0_6"/>
<evidence type="ECO:0000313" key="1">
    <source>
        <dbReference type="EMBL" id="ADE16507.1"/>
    </source>
</evidence>
<dbReference type="EMBL" id="CP001798">
    <property type="protein sequence ID" value="ADE16507.1"/>
    <property type="molecule type" value="Genomic_DNA"/>
</dbReference>
<evidence type="ECO:0000313" key="2">
    <source>
        <dbReference type="Proteomes" id="UP000001844"/>
    </source>
</evidence>